<dbReference type="AlphaFoldDB" id="A0A8H6NNB5"/>
<dbReference type="Proteomes" id="UP000654918">
    <property type="component" value="Unassembled WGS sequence"/>
</dbReference>
<reference evidence="1" key="1">
    <citation type="journal article" date="2020" name="Phytopathology">
        <title>Genome Sequence Resources of Colletotrichum truncatum, C. plurivorum, C. musicola, and C. sojae: Four Species Pathogenic to Soybean (Glycine max).</title>
        <authorList>
            <person name="Rogerio F."/>
            <person name="Boufleur T.R."/>
            <person name="Ciampi-Guillardi M."/>
            <person name="Sukno S.A."/>
            <person name="Thon M.R."/>
            <person name="Massola Junior N.S."/>
            <person name="Baroncelli R."/>
        </authorList>
    </citation>
    <scope>NUCLEOTIDE SEQUENCE</scope>
    <source>
        <strain evidence="1">LFN00145</strain>
    </source>
</reference>
<accession>A0A8H6NNB5</accession>
<evidence type="ECO:0000313" key="2">
    <source>
        <dbReference type="Proteomes" id="UP000654918"/>
    </source>
</evidence>
<dbReference type="EMBL" id="WIGO01000014">
    <property type="protein sequence ID" value="KAF6839178.1"/>
    <property type="molecule type" value="Genomic_DNA"/>
</dbReference>
<name>A0A8H6NNB5_9PEZI</name>
<organism evidence="1 2">
    <name type="scientific">Colletotrichum plurivorum</name>
    <dbReference type="NCBI Taxonomy" id="2175906"/>
    <lineage>
        <taxon>Eukaryota</taxon>
        <taxon>Fungi</taxon>
        <taxon>Dikarya</taxon>
        <taxon>Ascomycota</taxon>
        <taxon>Pezizomycotina</taxon>
        <taxon>Sordariomycetes</taxon>
        <taxon>Hypocreomycetidae</taxon>
        <taxon>Glomerellales</taxon>
        <taxon>Glomerellaceae</taxon>
        <taxon>Colletotrichum</taxon>
        <taxon>Colletotrichum orchidearum species complex</taxon>
    </lineage>
</organism>
<evidence type="ECO:0000313" key="1">
    <source>
        <dbReference type="EMBL" id="KAF6839178.1"/>
    </source>
</evidence>
<comment type="caution">
    <text evidence="1">The sequence shown here is derived from an EMBL/GenBank/DDBJ whole genome shotgun (WGS) entry which is preliminary data.</text>
</comment>
<proteinExistence type="predicted"/>
<protein>
    <submittedName>
        <fullName evidence="1">Uncharacterized protein</fullName>
    </submittedName>
</protein>
<gene>
    <name evidence="1" type="ORF">CPLU01_01916</name>
</gene>
<sequence length="74" mass="8506">MAVISQESDHSSVESFENSQDILEYKVHSNLVSSSHLVRVLENRLPANSFTLEMRHSVYIIRVKKSCVTRSRKT</sequence>
<keyword evidence="2" id="KW-1185">Reference proteome</keyword>